<dbReference type="Gene3D" id="1.10.10.10">
    <property type="entry name" value="Winged helix-like DNA-binding domain superfamily/Winged helix DNA-binding domain"/>
    <property type="match status" value="1"/>
</dbReference>
<dbReference type="Proteomes" id="UP001176471">
    <property type="component" value="Unassembled WGS sequence"/>
</dbReference>
<name>A0ABT8ZSR3_9SPHN</name>
<gene>
    <name evidence="6" type="ORF">Q4610_21120</name>
</gene>
<dbReference type="PANTHER" id="PTHR30537:SF74">
    <property type="entry name" value="HTH-TYPE TRANSCRIPTIONAL REGULATOR TRPI"/>
    <property type="match status" value="1"/>
</dbReference>
<dbReference type="Gene3D" id="3.40.190.10">
    <property type="entry name" value="Periplasmic binding protein-like II"/>
    <property type="match status" value="2"/>
</dbReference>
<evidence type="ECO:0000256" key="2">
    <source>
        <dbReference type="ARBA" id="ARBA00023015"/>
    </source>
</evidence>
<dbReference type="RefSeq" id="WP_304537784.1">
    <property type="nucleotide sequence ID" value="NZ_JAUQOM010000038.1"/>
</dbReference>
<dbReference type="EMBL" id="JAUQOM010000038">
    <property type="protein sequence ID" value="MDO7837543.1"/>
    <property type="molecule type" value="Genomic_DNA"/>
</dbReference>
<accession>A0ABT8ZSR3</accession>
<dbReference type="Pfam" id="PF00126">
    <property type="entry name" value="HTH_1"/>
    <property type="match status" value="1"/>
</dbReference>
<evidence type="ECO:0000313" key="7">
    <source>
        <dbReference type="Proteomes" id="UP001176471"/>
    </source>
</evidence>
<dbReference type="SUPFAM" id="SSF46785">
    <property type="entry name" value="Winged helix' DNA-binding domain"/>
    <property type="match status" value="1"/>
</dbReference>
<feature type="domain" description="HTH lysR-type" evidence="5">
    <location>
        <begin position="22"/>
        <end position="79"/>
    </location>
</feature>
<dbReference type="InterPro" id="IPR005119">
    <property type="entry name" value="LysR_subst-bd"/>
</dbReference>
<dbReference type="PROSITE" id="PS50931">
    <property type="entry name" value="HTH_LYSR"/>
    <property type="match status" value="1"/>
</dbReference>
<keyword evidence="2" id="KW-0805">Transcription regulation</keyword>
<evidence type="ECO:0000313" key="6">
    <source>
        <dbReference type="EMBL" id="MDO7837543.1"/>
    </source>
</evidence>
<evidence type="ECO:0000256" key="1">
    <source>
        <dbReference type="ARBA" id="ARBA00009437"/>
    </source>
</evidence>
<evidence type="ECO:0000259" key="5">
    <source>
        <dbReference type="PROSITE" id="PS50931"/>
    </source>
</evidence>
<keyword evidence="7" id="KW-1185">Reference proteome</keyword>
<comment type="similarity">
    <text evidence="1">Belongs to the LysR transcriptional regulatory family.</text>
</comment>
<dbReference type="InterPro" id="IPR058163">
    <property type="entry name" value="LysR-type_TF_proteobact-type"/>
</dbReference>
<proteinExistence type="inferred from homology"/>
<dbReference type="PANTHER" id="PTHR30537">
    <property type="entry name" value="HTH-TYPE TRANSCRIPTIONAL REGULATOR"/>
    <property type="match status" value="1"/>
</dbReference>
<organism evidence="6 7">
    <name type="scientific">Sphingobium cyanobacteriorum</name>
    <dbReference type="NCBI Taxonomy" id="3063954"/>
    <lineage>
        <taxon>Bacteria</taxon>
        <taxon>Pseudomonadati</taxon>
        <taxon>Pseudomonadota</taxon>
        <taxon>Alphaproteobacteria</taxon>
        <taxon>Sphingomonadales</taxon>
        <taxon>Sphingomonadaceae</taxon>
        <taxon>Sphingobium</taxon>
    </lineage>
</organism>
<evidence type="ECO:0000256" key="4">
    <source>
        <dbReference type="ARBA" id="ARBA00023163"/>
    </source>
</evidence>
<sequence length="336" mass="37171">METPDEDRPVAAYNPPSRKTIPPFEALRAFDAVARLGGVRQAARSLGRDHAVISRHLKTLEQWTGARLIERTARGVALTKDARRYHREIAAAMDAIAASTIDLMRRGYHNHLYVSCAPGFALHWMSRRVGLFEKLHPDVEIELRSLDRNISVAPYESDIEIRFVPTYRTSMKVPAGVHCEEVASVAVVAVASPAYLADAAPIRTPGDLIGQRLLHEHDFDGWAHWLAVHGVYDDLDLTGPRLSQGHLTLDAALHGRGVALVNGLVGQAFLDSGELVEIGRGEPAFQPYSFGKYYVLVGADRKDTPLVRRYLRWFTAELARDVAKPHVAGRVLLAGK</sequence>
<dbReference type="InterPro" id="IPR000847">
    <property type="entry name" value="LysR_HTH_N"/>
</dbReference>
<protein>
    <submittedName>
        <fullName evidence="6">LysR substrate-binding domain-containing protein</fullName>
    </submittedName>
</protein>
<dbReference type="Pfam" id="PF03466">
    <property type="entry name" value="LysR_substrate"/>
    <property type="match status" value="1"/>
</dbReference>
<comment type="caution">
    <text evidence="6">The sequence shown here is derived from an EMBL/GenBank/DDBJ whole genome shotgun (WGS) entry which is preliminary data.</text>
</comment>
<dbReference type="SUPFAM" id="SSF53850">
    <property type="entry name" value="Periplasmic binding protein-like II"/>
    <property type="match status" value="1"/>
</dbReference>
<keyword evidence="4" id="KW-0804">Transcription</keyword>
<reference evidence="6" key="1">
    <citation type="submission" date="2023-07" db="EMBL/GenBank/DDBJ databases">
        <title>Bacterial whole genome sequence for Sphingobium sp. HBC34.</title>
        <authorList>
            <person name="Le V."/>
            <person name="Ko S.-R."/>
            <person name="Ahn C.-Y."/>
            <person name="Oh H.-M."/>
        </authorList>
    </citation>
    <scope>NUCLEOTIDE SEQUENCE</scope>
    <source>
        <strain evidence="6">HBC34</strain>
    </source>
</reference>
<dbReference type="InterPro" id="IPR036388">
    <property type="entry name" value="WH-like_DNA-bd_sf"/>
</dbReference>
<dbReference type="InterPro" id="IPR036390">
    <property type="entry name" value="WH_DNA-bd_sf"/>
</dbReference>
<evidence type="ECO:0000256" key="3">
    <source>
        <dbReference type="ARBA" id="ARBA00023125"/>
    </source>
</evidence>
<keyword evidence="3" id="KW-0238">DNA-binding</keyword>